<evidence type="ECO:0000256" key="1">
    <source>
        <dbReference type="ARBA" id="ARBA00002724"/>
    </source>
</evidence>
<evidence type="ECO:0000256" key="9">
    <source>
        <dbReference type="ARBA" id="ARBA00022691"/>
    </source>
</evidence>
<dbReference type="InterPro" id="IPR006027">
    <property type="entry name" value="NusB_RsmB_TIM44"/>
</dbReference>
<comment type="similarity">
    <text evidence="3 14">Belongs to the class I-like SAM-binding methyltransferase superfamily. RsmB/NOP family.</text>
</comment>
<evidence type="ECO:0000259" key="15">
    <source>
        <dbReference type="PROSITE" id="PS51686"/>
    </source>
</evidence>
<dbReference type="InterPro" id="IPR035926">
    <property type="entry name" value="NusB-like_sf"/>
</dbReference>
<evidence type="ECO:0000256" key="11">
    <source>
        <dbReference type="ARBA" id="ARBA00030399"/>
    </source>
</evidence>
<dbReference type="InterPro" id="IPR018314">
    <property type="entry name" value="RsmB/NOL1/NOP2-like_CS"/>
</dbReference>
<evidence type="ECO:0000256" key="6">
    <source>
        <dbReference type="ARBA" id="ARBA00022552"/>
    </source>
</evidence>
<organism evidence="16 17">
    <name type="scientific">Hydrogenispora ethanolica</name>
    <dbReference type="NCBI Taxonomy" id="1082276"/>
    <lineage>
        <taxon>Bacteria</taxon>
        <taxon>Bacillati</taxon>
        <taxon>Bacillota</taxon>
        <taxon>Hydrogenispora</taxon>
    </lineage>
</organism>
<dbReference type="InterPro" id="IPR001678">
    <property type="entry name" value="MeTrfase_RsmB-F_NOP2_dom"/>
</dbReference>
<dbReference type="CDD" id="cd02440">
    <property type="entry name" value="AdoMet_MTases"/>
    <property type="match status" value="1"/>
</dbReference>
<comment type="subcellular location">
    <subcellularLocation>
        <location evidence="2">Cytoplasm</location>
    </subcellularLocation>
</comment>
<dbReference type="Pfam" id="PF22458">
    <property type="entry name" value="RsmF-B_ferredox"/>
    <property type="match status" value="1"/>
</dbReference>
<feature type="binding site" evidence="14">
    <location>
        <position position="288"/>
    </location>
    <ligand>
        <name>S-adenosyl-L-methionine</name>
        <dbReference type="ChEBI" id="CHEBI:59789"/>
    </ligand>
</feature>
<proteinExistence type="inferred from homology"/>
<dbReference type="InterPro" id="IPR029063">
    <property type="entry name" value="SAM-dependent_MTases_sf"/>
</dbReference>
<keyword evidence="7 14" id="KW-0489">Methyltransferase</keyword>
<dbReference type="GO" id="GO:0006355">
    <property type="term" value="P:regulation of DNA-templated transcription"/>
    <property type="evidence" value="ECO:0007669"/>
    <property type="project" value="InterPro"/>
</dbReference>
<dbReference type="PRINTS" id="PR02008">
    <property type="entry name" value="RCMTFAMILY"/>
</dbReference>
<keyword evidence="9 14" id="KW-0949">S-adenosyl-L-methionine</keyword>
<evidence type="ECO:0000256" key="3">
    <source>
        <dbReference type="ARBA" id="ARBA00007494"/>
    </source>
</evidence>
<feature type="binding site" evidence="14">
    <location>
        <position position="333"/>
    </location>
    <ligand>
        <name>S-adenosyl-L-methionine</name>
        <dbReference type="ChEBI" id="CHEBI:59789"/>
    </ligand>
</feature>
<evidence type="ECO:0000256" key="10">
    <source>
        <dbReference type="ARBA" id="ARBA00022884"/>
    </source>
</evidence>
<evidence type="ECO:0000256" key="12">
    <source>
        <dbReference type="ARBA" id="ARBA00031088"/>
    </source>
</evidence>
<dbReference type="PROSITE" id="PS01153">
    <property type="entry name" value="NOL1_NOP2_SUN"/>
    <property type="match status" value="1"/>
</dbReference>
<dbReference type="Gene3D" id="3.40.50.150">
    <property type="entry name" value="Vaccinia Virus protein VP39"/>
    <property type="match status" value="1"/>
</dbReference>
<reference evidence="16 17" key="1">
    <citation type="submission" date="2019-03" db="EMBL/GenBank/DDBJ databases">
        <title>Genomic Encyclopedia of Type Strains, Phase IV (KMG-IV): sequencing the most valuable type-strain genomes for metagenomic binning, comparative biology and taxonomic classification.</title>
        <authorList>
            <person name="Goeker M."/>
        </authorList>
    </citation>
    <scope>NUCLEOTIDE SEQUENCE [LARGE SCALE GENOMIC DNA]</scope>
    <source>
        <strain evidence="16 17">LX-B</strain>
    </source>
</reference>
<comment type="function">
    <text evidence="1">Specifically methylates the cytosine at position 967 (m5C967) of 16S rRNA.</text>
</comment>
<dbReference type="AlphaFoldDB" id="A0A4R1RB29"/>
<keyword evidence="6" id="KW-0698">rRNA processing</keyword>
<name>A0A4R1RB29_HYDET</name>
<dbReference type="RefSeq" id="WP_132015435.1">
    <property type="nucleotide sequence ID" value="NZ_SLUN01000022.1"/>
</dbReference>
<dbReference type="Proteomes" id="UP000295008">
    <property type="component" value="Unassembled WGS sequence"/>
</dbReference>
<keyword evidence="8 14" id="KW-0808">Transferase</keyword>
<dbReference type="GO" id="GO:0005737">
    <property type="term" value="C:cytoplasm"/>
    <property type="evidence" value="ECO:0007669"/>
    <property type="project" value="UniProtKB-SubCell"/>
</dbReference>
<dbReference type="Pfam" id="PF01189">
    <property type="entry name" value="Methyltr_RsmB-F"/>
    <property type="match status" value="1"/>
</dbReference>
<evidence type="ECO:0000313" key="17">
    <source>
        <dbReference type="Proteomes" id="UP000295008"/>
    </source>
</evidence>
<evidence type="ECO:0000313" key="16">
    <source>
        <dbReference type="EMBL" id="TCL62965.1"/>
    </source>
</evidence>
<feature type="binding site" evidence="14">
    <location>
        <position position="315"/>
    </location>
    <ligand>
        <name>S-adenosyl-L-methionine</name>
        <dbReference type="ChEBI" id="CHEBI:59789"/>
    </ligand>
</feature>
<dbReference type="PANTHER" id="PTHR22807:SF53">
    <property type="entry name" value="RIBOSOMAL RNA SMALL SUBUNIT METHYLTRANSFERASE B-RELATED"/>
    <property type="match status" value="1"/>
</dbReference>
<comment type="caution">
    <text evidence="16">The sequence shown here is derived from an EMBL/GenBank/DDBJ whole genome shotgun (WGS) entry which is preliminary data.</text>
</comment>
<evidence type="ECO:0000256" key="4">
    <source>
        <dbReference type="ARBA" id="ARBA00012140"/>
    </source>
</evidence>
<accession>A0A4R1RB29</accession>
<evidence type="ECO:0000256" key="14">
    <source>
        <dbReference type="PROSITE-ProRule" id="PRU01023"/>
    </source>
</evidence>
<dbReference type="FunFam" id="3.40.50.150:FF:000022">
    <property type="entry name" value="Ribosomal RNA small subunit methyltransferase B"/>
    <property type="match status" value="1"/>
</dbReference>
<dbReference type="Gene3D" id="1.10.940.10">
    <property type="entry name" value="NusB-like"/>
    <property type="match status" value="1"/>
</dbReference>
<evidence type="ECO:0000256" key="5">
    <source>
        <dbReference type="ARBA" id="ARBA00022490"/>
    </source>
</evidence>
<dbReference type="NCBIfam" id="TIGR00563">
    <property type="entry name" value="rsmB"/>
    <property type="match status" value="1"/>
</dbReference>
<comment type="catalytic activity">
    <reaction evidence="13">
        <text>cytidine(967) in 16S rRNA + S-adenosyl-L-methionine = 5-methylcytidine(967) in 16S rRNA + S-adenosyl-L-homocysteine + H(+)</text>
        <dbReference type="Rhea" id="RHEA:42748"/>
        <dbReference type="Rhea" id="RHEA-COMP:10219"/>
        <dbReference type="Rhea" id="RHEA-COMP:10220"/>
        <dbReference type="ChEBI" id="CHEBI:15378"/>
        <dbReference type="ChEBI" id="CHEBI:57856"/>
        <dbReference type="ChEBI" id="CHEBI:59789"/>
        <dbReference type="ChEBI" id="CHEBI:74483"/>
        <dbReference type="ChEBI" id="CHEBI:82748"/>
        <dbReference type="EC" id="2.1.1.176"/>
    </reaction>
</comment>
<keyword evidence="5" id="KW-0963">Cytoplasm</keyword>
<keyword evidence="17" id="KW-1185">Reference proteome</keyword>
<evidence type="ECO:0000256" key="8">
    <source>
        <dbReference type="ARBA" id="ARBA00022679"/>
    </source>
</evidence>
<dbReference type="NCBIfam" id="NF011494">
    <property type="entry name" value="PRK14902.1"/>
    <property type="match status" value="1"/>
</dbReference>
<evidence type="ECO:0000256" key="7">
    <source>
        <dbReference type="ARBA" id="ARBA00022603"/>
    </source>
</evidence>
<dbReference type="Pfam" id="PF01029">
    <property type="entry name" value="NusB"/>
    <property type="match status" value="1"/>
</dbReference>
<keyword evidence="10 14" id="KW-0694">RNA-binding</keyword>
<dbReference type="OrthoDB" id="9810297at2"/>
<dbReference type="PANTHER" id="PTHR22807">
    <property type="entry name" value="NOP2 YEAST -RELATED NOL1/NOP2/FMU SUN DOMAIN-CONTAINING"/>
    <property type="match status" value="1"/>
</dbReference>
<sequence length="452" mass="50675">MISSGRLLARMVLDRVEQNESYVNLALHDILASNPQVEQRERAFCTELVYGTLRNLLQIDFILGRLLSRPLQSLKVPVKDTLRLALYQLLFLPEIPERAVCHAAVDQIKNSRYSGLAGLVNAVLRNFLRNRKQIPFPDRDSQPVEFLSVTYSHPAWLAERWLKRYGFELAERLMAIDNEKPPLTVRINRLCTSLAAIRHELAEAGVMFTQGNLLDEALILQSLPMPLEELPAFRNGKLFVQDESSMLVAHLLQPAPGATVVDLCAAPGGKSTHLAELMNNCGTIYSIDDHPHKVGLIAENAARLGLKIIEPRLADARSFQPPSDVPVDAILVDAPCSGTGVLRRRVDARYRRQAEDSAELVRIQREILDHAAQLLKSGGRIVYSTCTLEPEENQEQIRWFCQAHPEFRPVPWREYLPAQLGDHLEDSSTPWANVLPASGGGDGFFLCRLHKS</sequence>
<feature type="domain" description="SAM-dependent MTase RsmB/NOP-type" evidence="15">
    <location>
        <begin position="173"/>
        <end position="452"/>
    </location>
</feature>
<dbReference type="PROSITE" id="PS51686">
    <property type="entry name" value="SAM_MT_RSMB_NOP"/>
    <property type="match status" value="1"/>
</dbReference>
<feature type="binding site" evidence="14">
    <location>
        <begin position="264"/>
        <end position="270"/>
    </location>
    <ligand>
        <name>S-adenosyl-L-methionine</name>
        <dbReference type="ChEBI" id="CHEBI:59789"/>
    </ligand>
</feature>
<evidence type="ECO:0000256" key="2">
    <source>
        <dbReference type="ARBA" id="ARBA00004496"/>
    </source>
</evidence>
<dbReference type="InterPro" id="IPR054728">
    <property type="entry name" value="RsmB-like_ferredoxin"/>
</dbReference>
<dbReference type="InterPro" id="IPR049560">
    <property type="entry name" value="MeTrfase_RsmB-F_NOP2_cat"/>
</dbReference>
<dbReference type="GO" id="GO:0003723">
    <property type="term" value="F:RNA binding"/>
    <property type="evidence" value="ECO:0007669"/>
    <property type="project" value="UniProtKB-UniRule"/>
</dbReference>
<dbReference type="InterPro" id="IPR023267">
    <property type="entry name" value="RCMT"/>
</dbReference>
<dbReference type="EMBL" id="SLUN01000022">
    <property type="protein sequence ID" value="TCL62965.1"/>
    <property type="molecule type" value="Genomic_DNA"/>
</dbReference>
<gene>
    <name evidence="16" type="ORF">EDC14_102219</name>
</gene>
<dbReference type="SUPFAM" id="SSF53335">
    <property type="entry name" value="S-adenosyl-L-methionine-dependent methyltransferases"/>
    <property type="match status" value="1"/>
</dbReference>
<dbReference type="SUPFAM" id="SSF48013">
    <property type="entry name" value="NusB-like"/>
    <property type="match status" value="1"/>
</dbReference>
<protein>
    <recommendedName>
        <fullName evidence="4">16S rRNA (cytosine(967)-C(5))-methyltransferase</fullName>
        <ecNumber evidence="4">2.1.1.176</ecNumber>
    </recommendedName>
    <alternativeName>
        <fullName evidence="11">16S rRNA m5C967 methyltransferase</fullName>
    </alternativeName>
    <alternativeName>
        <fullName evidence="12">rRNA (cytosine-C(5)-)-methyltransferase RsmB</fullName>
    </alternativeName>
</protein>
<dbReference type="GO" id="GO:0008649">
    <property type="term" value="F:rRNA methyltransferase activity"/>
    <property type="evidence" value="ECO:0007669"/>
    <property type="project" value="InterPro"/>
</dbReference>
<dbReference type="InterPro" id="IPR004573">
    <property type="entry name" value="rRNA_ssu_MeTfrase_B"/>
</dbReference>
<dbReference type="EC" id="2.1.1.176" evidence="4"/>
<feature type="active site" description="Nucleophile" evidence="14">
    <location>
        <position position="386"/>
    </location>
</feature>
<evidence type="ECO:0000256" key="13">
    <source>
        <dbReference type="ARBA" id="ARBA00047283"/>
    </source>
</evidence>